<proteinExistence type="predicted"/>
<dbReference type="EnsemblMetazoa" id="CLYHEMT014011.1">
    <property type="protein sequence ID" value="CLYHEMP014011.1"/>
    <property type="gene ID" value="CLYHEMG014011"/>
</dbReference>
<sequence>MMKESICFLLMLLTTVFSYRSETICMHSRENEEMAVECQPGESCYAIASAYYHKNNGTWGLRKYALGCWETTPDCTENECLMPTPDYIWVDHHFPRFCCCKGNLCNRNLKLFK</sequence>
<name>A0A7M5WWS9_9CNID</name>
<feature type="signal peptide" evidence="1">
    <location>
        <begin position="1"/>
        <end position="18"/>
    </location>
</feature>
<dbReference type="InterPro" id="IPR045860">
    <property type="entry name" value="Snake_toxin-like_sf"/>
</dbReference>
<dbReference type="AlphaFoldDB" id="A0A7M5WWS9"/>
<evidence type="ECO:0000313" key="3">
    <source>
        <dbReference type="Proteomes" id="UP000594262"/>
    </source>
</evidence>
<keyword evidence="3" id="KW-1185">Reference proteome</keyword>
<keyword evidence="1" id="KW-0732">Signal</keyword>
<accession>A0A7M5WWS9</accession>
<dbReference type="OrthoDB" id="10374064at2759"/>
<dbReference type="Proteomes" id="UP000594262">
    <property type="component" value="Unplaced"/>
</dbReference>
<organism evidence="2 3">
    <name type="scientific">Clytia hemisphaerica</name>
    <dbReference type="NCBI Taxonomy" id="252671"/>
    <lineage>
        <taxon>Eukaryota</taxon>
        <taxon>Metazoa</taxon>
        <taxon>Cnidaria</taxon>
        <taxon>Hydrozoa</taxon>
        <taxon>Hydroidolina</taxon>
        <taxon>Leptothecata</taxon>
        <taxon>Obeliida</taxon>
        <taxon>Clytiidae</taxon>
        <taxon>Clytia</taxon>
    </lineage>
</organism>
<dbReference type="Gene3D" id="2.10.60.10">
    <property type="entry name" value="CD59"/>
    <property type="match status" value="1"/>
</dbReference>
<dbReference type="SUPFAM" id="SSF57302">
    <property type="entry name" value="Snake toxin-like"/>
    <property type="match status" value="1"/>
</dbReference>
<evidence type="ECO:0000313" key="2">
    <source>
        <dbReference type="EnsemblMetazoa" id="CLYHEMP014011.1"/>
    </source>
</evidence>
<reference evidence="2" key="1">
    <citation type="submission" date="2021-01" db="UniProtKB">
        <authorList>
            <consortium name="EnsemblMetazoa"/>
        </authorList>
    </citation>
    <scope>IDENTIFICATION</scope>
</reference>
<feature type="chain" id="PRO_5029634917" evidence="1">
    <location>
        <begin position="19"/>
        <end position="113"/>
    </location>
</feature>
<evidence type="ECO:0000256" key="1">
    <source>
        <dbReference type="SAM" id="SignalP"/>
    </source>
</evidence>
<protein>
    <submittedName>
        <fullName evidence="2">Uncharacterized protein</fullName>
    </submittedName>
</protein>